<dbReference type="PANTHER" id="PTHR31362:SF0">
    <property type="entry name" value="EXOSTOSIN DOMAIN-CONTAINING PROTEIN-RELATED"/>
    <property type="match status" value="1"/>
</dbReference>
<dbReference type="InterPro" id="IPR005049">
    <property type="entry name" value="STL-like"/>
</dbReference>
<feature type="region of interest" description="Disordered" evidence="1">
    <location>
        <begin position="51"/>
        <end position="119"/>
    </location>
</feature>
<dbReference type="EMBL" id="PZQS01000003">
    <property type="protein sequence ID" value="PVD34709.1"/>
    <property type="molecule type" value="Genomic_DNA"/>
</dbReference>
<dbReference type="OrthoDB" id="6055017at2759"/>
<dbReference type="Proteomes" id="UP000245119">
    <property type="component" value="Linkage Group LG3"/>
</dbReference>
<reference evidence="2 3" key="1">
    <citation type="submission" date="2018-04" db="EMBL/GenBank/DDBJ databases">
        <title>The genome of golden apple snail Pomacea canaliculata provides insight into stress tolerance and invasive adaptation.</title>
        <authorList>
            <person name="Liu C."/>
            <person name="Liu B."/>
            <person name="Ren Y."/>
            <person name="Zhang Y."/>
            <person name="Wang H."/>
            <person name="Li S."/>
            <person name="Jiang F."/>
            <person name="Yin L."/>
            <person name="Zhang G."/>
            <person name="Qian W."/>
            <person name="Fan W."/>
        </authorList>
    </citation>
    <scope>NUCLEOTIDE SEQUENCE [LARGE SCALE GENOMIC DNA]</scope>
    <source>
        <strain evidence="2">SZHN2017</strain>
        <tissue evidence="2">Muscle</tissue>
    </source>
</reference>
<evidence type="ECO:0000313" key="2">
    <source>
        <dbReference type="EMBL" id="PVD34709.1"/>
    </source>
</evidence>
<gene>
    <name evidence="2" type="ORF">C0Q70_05986</name>
</gene>
<evidence type="ECO:0000313" key="3">
    <source>
        <dbReference type="Proteomes" id="UP000245119"/>
    </source>
</evidence>
<comment type="caution">
    <text evidence="2">The sequence shown here is derived from an EMBL/GenBank/DDBJ whole genome shotgun (WGS) entry which is preliminary data.</text>
</comment>
<dbReference type="AlphaFoldDB" id="A0A2T7PMR7"/>
<feature type="compositionally biased region" description="Low complexity" evidence="1">
    <location>
        <begin position="101"/>
        <end position="113"/>
    </location>
</feature>
<dbReference type="STRING" id="400727.A0A2T7PMR7"/>
<keyword evidence="3" id="KW-1185">Reference proteome</keyword>
<accession>A0A2T7PMR7</accession>
<organism evidence="2 3">
    <name type="scientific">Pomacea canaliculata</name>
    <name type="common">Golden apple snail</name>
    <dbReference type="NCBI Taxonomy" id="400727"/>
    <lineage>
        <taxon>Eukaryota</taxon>
        <taxon>Metazoa</taxon>
        <taxon>Spiralia</taxon>
        <taxon>Lophotrochozoa</taxon>
        <taxon>Mollusca</taxon>
        <taxon>Gastropoda</taxon>
        <taxon>Caenogastropoda</taxon>
        <taxon>Architaenioglossa</taxon>
        <taxon>Ampullarioidea</taxon>
        <taxon>Ampullariidae</taxon>
        <taxon>Pomacea</taxon>
    </lineage>
</organism>
<sequence length="552" mass="61180">MQCEDDKDTVLENDNAQEIHVSLLLHLLTRSKADVNVELQDGYSDVKSLIDLTPGRVGNRGTSGQVQQPERKDNLPAGTGDGFPRAGVKGGAASNKRAQPTSAAVSSGSSRNSTSKEPHGNWIVVDFSSKDCPSRQMFPPDWKVLVVGRDTPPSGCVSPLCTVFNPAPPATRKKPSPLEKVAWQLNKAYLWAITQGAEQLLDSDCLAASSDALQILSLDSTTATGLLYNATRHFNPYEHFGAWGAVSRARHESRNFTSSWNSRQYVLRDFTNVLVKHGLSDGAHDMVQREQFVAGGELDPSDMSFDSSAPPVFIGHETYSSAISHFTMYHQKAFWGLLFPCRTLSLRCRVIRQVMTQRMFRELDAFAGFYRVTTTVRPRRVRLPGMLGTHLHKLEEDVNRWVCRNQASFSECFADLAKVLCTLDDLDCGDLQIVVTWLSDLKAAGLTEPARVTRAWRGVRKTGEVTVALGSLKFSLGSGRQATKLFLQTELVQPLQAACKGSDSAQSLPPVSQWTSPVYDDIVLVVVFNYNKFLLENLPYLEATHRPYFKHE</sequence>
<protein>
    <submittedName>
        <fullName evidence="2">Uncharacterized protein</fullName>
    </submittedName>
</protein>
<dbReference type="PANTHER" id="PTHR31362">
    <property type="entry name" value="GLYCOSYLTRANSFERASE STELLO1-RELATED"/>
    <property type="match status" value="1"/>
</dbReference>
<name>A0A2T7PMR7_POMCA</name>
<proteinExistence type="predicted"/>
<evidence type="ECO:0000256" key="1">
    <source>
        <dbReference type="SAM" id="MobiDB-lite"/>
    </source>
</evidence>